<comment type="similarity">
    <text evidence="4">Belongs to the FlgA family.</text>
</comment>
<dbReference type="Proteomes" id="UP000709466">
    <property type="component" value="Unassembled WGS sequence"/>
</dbReference>
<keyword evidence="6" id="KW-0969">Cilium</keyword>
<dbReference type="InterPro" id="IPR039246">
    <property type="entry name" value="Flagellar_FlgA"/>
</dbReference>
<evidence type="ECO:0000256" key="1">
    <source>
        <dbReference type="ARBA" id="ARBA00004418"/>
    </source>
</evidence>
<keyword evidence="7" id="KW-1185">Reference proteome</keyword>
<gene>
    <name evidence="6" type="primary">flgA</name>
    <name evidence="6" type="ORF">HCZ30_12795</name>
</gene>
<dbReference type="InterPro" id="IPR013974">
    <property type="entry name" value="SAF"/>
</dbReference>
<comment type="subcellular location">
    <subcellularLocation>
        <location evidence="1 4">Periplasm</location>
    </subcellularLocation>
</comment>
<comment type="caution">
    <text evidence="6">The sequence shown here is derived from an EMBL/GenBank/DDBJ whole genome shotgun (WGS) entry which is preliminary data.</text>
</comment>
<dbReference type="PANTHER" id="PTHR36307:SF1">
    <property type="entry name" value="FLAGELLA BASAL BODY P-RING FORMATION PROTEIN FLGA"/>
    <property type="match status" value="1"/>
</dbReference>
<dbReference type="CDD" id="cd11614">
    <property type="entry name" value="SAF_CpaB_FlgA_like"/>
    <property type="match status" value="1"/>
</dbReference>
<keyword evidence="6" id="KW-0282">Flagellum</keyword>
<dbReference type="Gene3D" id="3.90.1210.10">
    <property type="entry name" value="Antifreeze-like/N-acetylneuraminic acid synthase C-terminal domain"/>
    <property type="match status" value="1"/>
</dbReference>
<evidence type="ECO:0000256" key="4">
    <source>
        <dbReference type="RuleBase" id="RU362063"/>
    </source>
</evidence>
<dbReference type="NCBIfam" id="TIGR03170">
    <property type="entry name" value="flgA_cterm"/>
    <property type="match status" value="1"/>
</dbReference>
<feature type="signal peptide" evidence="4">
    <location>
        <begin position="1"/>
        <end position="16"/>
    </location>
</feature>
<evidence type="ECO:0000313" key="7">
    <source>
        <dbReference type="Proteomes" id="UP000709466"/>
    </source>
</evidence>
<keyword evidence="2 4" id="KW-0732">Signal</keyword>
<dbReference type="SMART" id="SM00858">
    <property type="entry name" value="SAF"/>
    <property type="match status" value="1"/>
</dbReference>
<organism evidence="6 7">
    <name type="scientific">Marivivens donghaensis</name>
    <dbReference type="NCBI Taxonomy" id="1699413"/>
    <lineage>
        <taxon>Bacteria</taxon>
        <taxon>Pseudomonadati</taxon>
        <taxon>Pseudomonadota</taxon>
        <taxon>Alphaproteobacteria</taxon>
        <taxon>Rhodobacterales</taxon>
        <taxon>Paracoccaceae</taxon>
        <taxon>Marivivens group</taxon>
        <taxon>Marivivens</taxon>
    </lineage>
</organism>
<protein>
    <recommendedName>
        <fullName evidence="4">Flagella basal body P-ring formation protein FlgA</fullName>
    </recommendedName>
</protein>
<dbReference type="Pfam" id="PF13144">
    <property type="entry name" value="ChapFlgA"/>
    <property type="match status" value="1"/>
</dbReference>
<sequence length="137" mass="14402">MIRALLFCLTASPTFADTVVAARTIPPRTVLMAEDLKEIAQDIPGGIADAASIIGMEARVALYANRPISAASLRMPAVVERNQVITLIYDTGGMMISTDGRALDRAGPGEVIRVMNLGSRNTVSAKIGVDGAAYVGR</sequence>
<dbReference type="InterPro" id="IPR017585">
    <property type="entry name" value="SAF_FlgA"/>
</dbReference>
<evidence type="ECO:0000256" key="2">
    <source>
        <dbReference type="ARBA" id="ARBA00022729"/>
    </source>
</evidence>
<evidence type="ECO:0000313" key="6">
    <source>
        <dbReference type="EMBL" id="NIY73305.1"/>
    </source>
</evidence>
<dbReference type="EMBL" id="JAATOP010000008">
    <property type="protein sequence ID" value="NIY73305.1"/>
    <property type="molecule type" value="Genomic_DNA"/>
</dbReference>
<keyword evidence="6" id="KW-0966">Cell projection</keyword>
<feature type="domain" description="SAF" evidence="5">
    <location>
        <begin position="16"/>
        <end position="74"/>
    </location>
</feature>
<accession>A0ABX0VZW2</accession>
<evidence type="ECO:0000256" key="3">
    <source>
        <dbReference type="ARBA" id="ARBA00022764"/>
    </source>
</evidence>
<proteinExistence type="inferred from homology"/>
<reference evidence="6 7" key="1">
    <citation type="submission" date="2020-03" db="EMBL/GenBank/DDBJ databases">
        <title>Bacterial isolates of synthetic phycosphere.</title>
        <authorList>
            <person name="Fu H."/>
            <person name="Moran M.A."/>
        </authorList>
    </citation>
    <scope>NUCLEOTIDE SEQUENCE [LARGE SCALE GENOMIC DNA]</scope>
    <source>
        <strain evidence="6 7">HF1</strain>
    </source>
</reference>
<dbReference type="PANTHER" id="PTHR36307">
    <property type="entry name" value="FLAGELLA BASAL BODY P-RING FORMATION PROTEIN FLGA"/>
    <property type="match status" value="1"/>
</dbReference>
<keyword evidence="4" id="KW-1005">Bacterial flagellum biogenesis</keyword>
<feature type="chain" id="PRO_5044967442" description="Flagella basal body P-ring formation protein FlgA" evidence="4">
    <location>
        <begin position="17"/>
        <end position="137"/>
    </location>
</feature>
<dbReference type="Gene3D" id="2.30.30.760">
    <property type="match status" value="1"/>
</dbReference>
<name>A0ABX0VZW2_9RHOB</name>
<keyword evidence="3 4" id="KW-0574">Periplasm</keyword>
<dbReference type="RefSeq" id="WP_167638687.1">
    <property type="nucleotide sequence ID" value="NZ_JAATOP010000008.1"/>
</dbReference>
<comment type="function">
    <text evidence="4">Involved in the assembly process of the P-ring formation. It may associate with FlgF on the rod constituting a structure essential for the P-ring assembly or may act as a modulator protein for the P-ring assembly.</text>
</comment>
<evidence type="ECO:0000259" key="5">
    <source>
        <dbReference type="SMART" id="SM00858"/>
    </source>
</evidence>